<dbReference type="Pfam" id="PF04542">
    <property type="entry name" value="Sigma70_r2"/>
    <property type="match status" value="1"/>
</dbReference>
<evidence type="ECO:0000256" key="3">
    <source>
        <dbReference type="ARBA" id="ARBA00023082"/>
    </source>
</evidence>
<dbReference type="Proteomes" id="UP000182409">
    <property type="component" value="Unassembled WGS sequence"/>
</dbReference>
<comment type="similarity">
    <text evidence="1">Belongs to the sigma-70 factor family. ECF subfamily.</text>
</comment>
<proteinExistence type="inferred from homology"/>
<reference evidence="8 9" key="1">
    <citation type="submission" date="2016-10" db="EMBL/GenBank/DDBJ databases">
        <authorList>
            <person name="de Groot N.N."/>
        </authorList>
    </citation>
    <scope>NUCLEOTIDE SEQUENCE [LARGE SCALE GENOMIC DNA]</scope>
    <source>
        <strain evidence="8 9">AB35.6</strain>
    </source>
</reference>
<sequence>MTATDDEFRAMVEGHSSMVFSVALRLLGDRGLAEEVAQDVFLELHSWLPRLESGDHVRHWLRRVATHRATDAIRRRRVRPEGASEEWDEQYERPAAGVGNDGAAAMNVSMERMLLSLPESQRTVLVLRYGEDLSPEEIARTTGEPVATVKSHLQRGLQLLRRKGSVVLKEYVRG</sequence>
<dbReference type="SUPFAM" id="SSF88659">
    <property type="entry name" value="Sigma3 and sigma4 domains of RNA polymerase sigma factors"/>
    <property type="match status" value="1"/>
</dbReference>
<dbReference type="CDD" id="cd06171">
    <property type="entry name" value="Sigma70_r4"/>
    <property type="match status" value="1"/>
</dbReference>
<keyword evidence="3" id="KW-0731">Sigma factor</keyword>
<evidence type="ECO:0000256" key="1">
    <source>
        <dbReference type="ARBA" id="ARBA00010641"/>
    </source>
</evidence>
<keyword evidence="5" id="KW-0804">Transcription</keyword>
<gene>
    <name evidence="8" type="ORF">SAMN05443244_3101</name>
</gene>
<dbReference type="InterPro" id="IPR007627">
    <property type="entry name" value="RNA_pol_sigma70_r2"/>
</dbReference>
<dbReference type="PANTHER" id="PTHR43133:SF8">
    <property type="entry name" value="RNA POLYMERASE SIGMA FACTOR HI_1459-RELATED"/>
    <property type="match status" value="1"/>
</dbReference>
<evidence type="ECO:0000259" key="6">
    <source>
        <dbReference type="Pfam" id="PF04542"/>
    </source>
</evidence>
<keyword evidence="2" id="KW-0805">Transcription regulation</keyword>
<dbReference type="GO" id="GO:0003677">
    <property type="term" value="F:DNA binding"/>
    <property type="evidence" value="ECO:0007669"/>
    <property type="project" value="UniProtKB-KW"/>
</dbReference>
<evidence type="ECO:0000256" key="5">
    <source>
        <dbReference type="ARBA" id="ARBA00023163"/>
    </source>
</evidence>
<dbReference type="InterPro" id="IPR039425">
    <property type="entry name" value="RNA_pol_sigma-70-like"/>
</dbReference>
<evidence type="ECO:0000256" key="4">
    <source>
        <dbReference type="ARBA" id="ARBA00023125"/>
    </source>
</evidence>
<evidence type="ECO:0000259" key="7">
    <source>
        <dbReference type="Pfam" id="PF08281"/>
    </source>
</evidence>
<feature type="domain" description="RNA polymerase sigma factor 70 region 4 type 2" evidence="7">
    <location>
        <begin position="110"/>
        <end position="160"/>
    </location>
</feature>
<dbReference type="SUPFAM" id="SSF88946">
    <property type="entry name" value="Sigma2 domain of RNA polymerase sigma factors"/>
    <property type="match status" value="1"/>
</dbReference>
<dbReference type="PANTHER" id="PTHR43133">
    <property type="entry name" value="RNA POLYMERASE ECF-TYPE SIGMA FACTO"/>
    <property type="match status" value="1"/>
</dbReference>
<keyword evidence="4" id="KW-0238">DNA-binding</keyword>
<dbReference type="Pfam" id="PF08281">
    <property type="entry name" value="Sigma70_r4_2"/>
    <property type="match status" value="1"/>
</dbReference>
<dbReference type="RefSeq" id="WP_074654853.1">
    <property type="nucleotide sequence ID" value="NZ_FNSD01000001.1"/>
</dbReference>
<dbReference type="GO" id="GO:0016987">
    <property type="term" value="F:sigma factor activity"/>
    <property type="evidence" value="ECO:0007669"/>
    <property type="project" value="UniProtKB-KW"/>
</dbReference>
<evidence type="ECO:0000313" key="9">
    <source>
        <dbReference type="Proteomes" id="UP000182409"/>
    </source>
</evidence>
<dbReference type="NCBIfam" id="TIGR02937">
    <property type="entry name" value="sigma70-ECF"/>
    <property type="match status" value="1"/>
</dbReference>
<dbReference type="AlphaFoldDB" id="A0A1H4RAQ3"/>
<dbReference type="InterPro" id="IPR013249">
    <property type="entry name" value="RNA_pol_sigma70_r4_t2"/>
</dbReference>
<organism evidence="8 9">
    <name type="scientific">Terriglobus roseus</name>
    <dbReference type="NCBI Taxonomy" id="392734"/>
    <lineage>
        <taxon>Bacteria</taxon>
        <taxon>Pseudomonadati</taxon>
        <taxon>Acidobacteriota</taxon>
        <taxon>Terriglobia</taxon>
        <taxon>Terriglobales</taxon>
        <taxon>Acidobacteriaceae</taxon>
        <taxon>Terriglobus</taxon>
    </lineage>
</organism>
<dbReference type="GO" id="GO:0006352">
    <property type="term" value="P:DNA-templated transcription initiation"/>
    <property type="evidence" value="ECO:0007669"/>
    <property type="project" value="InterPro"/>
</dbReference>
<dbReference type="InterPro" id="IPR014284">
    <property type="entry name" value="RNA_pol_sigma-70_dom"/>
</dbReference>
<dbReference type="OrthoDB" id="9795666at2"/>
<protein>
    <submittedName>
        <fullName evidence="8">RNA polymerase sigma-70 factor, ECF subfamily</fullName>
    </submittedName>
</protein>
<accession>A0A1H4RAQ3</accession>
<feature type="domain" description="RNA polymerase sigma-70 region 2" evidence="6">
    <location>
        <begin position="11"/>
        <end position="77"/>
    </location>
</feature>
<dbReference type="InterPro" id="IPR013325">
    <property type="entry name" value="RNA_pol_sigma_r2"/>
</dbReference>
<evidence type="ECO:0000256" key="2">
    <source>
        <dbReference type="ARBA" id="ARBA00023015"/>
    </source>
</evidence>
<dbReference type="EMBL" id="FNSD01000001">
    <property type="protein sequence ID" value="SEC28955.1"/>
    <property type="molecule type" value="Genomic_DNA"/>
</dbReference>
<dbReference type="InterPro" id="IPR036388">
    <property type="entry name" value="WH-like_DNA-bd_sf"/>
</dbReference>
<dbReference type="Gene3D" id="1.10.10.10">
    <property type="entry name" value="Winged helix-like DNA-binding domain superfamily/Winged helix DNA-binding domain"/>
    <property type="match status" value="1"/>
</dbReference>
<dbReference type="Gene3D" id="1.10.1740.10">
    <property type="match status" value="1"/>
</dbReference>
<evidence type="ECO:0000313" key="8">
    <source>
        <dbReference type="EMBL" id="SEC28955.1"/>
    </source>
</evidence>
<dbReference type="InterPro" id="IPR013324">
    <property type="entry name" value="RNA_pol_sigma_r3/r4-like"/>
</dbReference>
<name>A0A1H4RAQ3_9BACT</name>